<dbReference type="Gene3D" id="3.10.310.10">
    <property type="entry name" value="Diaminopimelate Epimerase, Chain A, domain 1"/>
    <property type="match status" value="2"/>
</dbReference>
<dbReference type="PANTHER" id="PTHR13774:SF17">
    <property type="entry name" value="PHENAZINE BIOSYNTHESIS-LIKE DOMAIN-CONTAINING PROTEIN"/>
    <property type="match status" value="1"/>
</dbReference>
<comment type="caution">
    <text evidence="3">The sequence shown here is derived from an EMBL/GenBank/DDBJ whole genome shotgun (WGS) entry which is preliminary data.</text>
</comment>
<dbReference type="SUPFAM" id="SSF54506">
    <property type="entry name" value="Diaminopimelate epimerase-like"/>
    <property type="match status" value="1"/>
</dbReference>
<dbReference type="PIRSF" id="PIRSF016184">
    <property type="entry name" value="PhzC_PhzF"/>
    <property type="match status" value="1"/>
</dbReference>
<dbReference type="PANTHER" id="PTHR13774">
    <property type="entry name" value="PHENAZINE BIOSYNTHESIS PROTEIN"/>
    <property type="match status" value="1"/>
</dbReference>
<keyword evidence="2" id="KW-0413">Isomerase</keyword>
<dbReference type="NCBIfam" id="TIGR00654">
    <property type="entry name" value="PhzF_family"/>
    <property type="match status" value="1"/>
</dbReference>
<dbReference type="InterPro" id="IPR003719">
    <property type="entry name" value="Phenazine_PhzF-like"/>
</dbReference>
<gene>
    <name evidence="3" type="ORF">ACFFGY_07570</name>
</gene>
<dbReference type="Pfam" id="PF02567">
    <property type="entry name" value="PhzC-PhzF"/>
    <property type="match status" value="1"/>
</dbReference>
<sequence length="273" mass="29358">MTLRAFVVDAFAERPFEGNPAAVVPLERWLPDAVMGRMAAEHNLSETAFLVPDGENQWHLRWFTPTVEVELCGHATLATAHVLATEYGVAGTMRFCTASGMLRVEQEAGRYVLDFPARMPVRAQAPAGLAEALGAEPAEVWKGRDWFCVFADATTVRALRPDHARIAALPDGDGTAARVIVTAPGDDGVHDVVSRFFAAAVGIPEDPVTGVAHTQILPFWAARLGRTELVCRQASRRGGTLWCALRGDRARMGGTAALYARLEIASPLSGLDG</sequence>
<dbReference type="EMBL" id="JBHLUN010000005">
    <property type="protein sequence ID" value="MFC0408104.1"/>
    <property type="molecule type" value="Genomic_DNA"/>
</dbReference>
<accession>A0ABV6JR63</accession>
<protein>
    <submittedName>
        <fullName evidence="3">PhzF family phenazine biosynthesis protein</fullName>
    </submittedName>
</protein>
<evidence type="ECO:0000256" key="1">
    <source>
        <dbReference type="ARBA" id="ARBA00008270"/>
    </source>
</evidence>
<dbReference type="RefSeq" id="WP_377043845.1">
    <property type="nucleotide sequence ID" value="NZ_JBHLUN010000005.1"/>
</dbReference>
<evidence type="ECO:0000313" key="4">
    <source>
        <dbReference type="Proteomes" id="UP001589865"/>
    </source>
</evidence>
<keyword evidence="4" id="KW-1185">Reference proteome</keyword>
<name>A0ABV6JR63_9PROT</name>
<dbReference type="Proteomes" id="UP001589865">
    <property type="component" value="Unassembled WGS sequence"/>
</dbReference>
<organism evidence="3 4">
    <name type="scientific">Roseomonas elaeocarpi</name>
    <dbReference type="NCBI Taxonomy" id="907779"/>
    <lineage>
        <taxon>Bacteria</taxon>
        <taxon>Pseudomonadati</taxon>
        <taxon>Pseudomonadota</taxon>
        <taxon>Alphaproteobacteria</taxon>
        <taxon>Acetobacterales</taxon>
        <taxon>Roseomonadaceae</taxon>
        <taxon>Roseomonas</taxon>
    </lineage>
</organism>
<comment type="similarity">
    <text evidence="1">Belongs to the PhzF family.</text>
</comment>
<proteinExistence type="inferred from homology"/>
<evidence type="ECO:0000256" key="2">
    <source>
        <dbReference type="ARBA" id="ARBA00023235"/>
    </source>
</evidence>
<reference evidence="3 4" key="1">
    <citation type="submission" date="2024-09" db="EMBL/GenBank/DDBJ databases">
        <authorList>
            <person name="Sun Q."/>
            <person name="Mori K."/>
        </authorList>
    </citation>
    <scope>NUCLEOTIDE SEQUENCE [LARGE SCALE GENOMIC DNA]</scope>
    <source>
        <strain evidence="3 4">TBRC 5777</strain>
    </source>
</reference>
<evidence type="ECO:0000313" key="3">
    <source>
        <dbReference type="EMBL" id="MFC0408104.1"/>
    </source>
</evidence>